<keyword evidence="6" id="KW-0445">Lipid transport</keyword>
<evidence type="ECO:0000259" key="12">
    <source>
        <dbReference type="PROSITE" id="PS51847"/>
    </source>
</evidence>
<dbReference type="GeneID" id="36328649"/>
<keyword evidence="14" id="KW-1185">Reference proteome</keyword>
<feature type="compositionally biased region" description="Low complexity" evidence="10">
    <location>
        <begin position="1741"/>
        <end position="1751"/>
    </location>
</feature>
<evidence type="ECO:0000256" key="9">
    <source>
        <dbReference type="PROSITE-ProRule" id="PRU00339"/>
    </source>
</evidence>
<feature type="region of interest" description="Disordered" evidence="10">
    <location>
        <begin position="1892"/>
        <end position="2012"/>
    </location>
</feature>
<gene>
    <name evidence="13" type="ORF">POSPLADRAFT_1128065</name>
</gene>
<keyword evidence="5 11" id="KW-1133">Transmembrane helix</keyword>
<dbReference type="PANTHER" id="PTHR13466:SF19">
    <property type="entry name" value="NUCLEUS-VACUOLE JUNCTION PROTEIN 2"/>
    <property type="match status" value="1"/>
</dbReference>
<dbReference type="STRING" id="670580.A0A1X6NEQ9"/>
<evidence type="ECO:0000256" key="3">
    <source>
        <dbReference type="ARBA" id="ARBA00022692"/>
    </source>
</evidence>
<dbReference type="OrthoDB" id="26740at2759"/>
<feature type="region of interest" description="Disordered" evidence="10">
    <location>
        <begin position="1390"/>
        <end position="1410"/>
    </location>
</feature>
<evidence type="ECO:0000256" key="11">
    <source>
        <dbReference type="SAM" id="Phobius"/>
    </source>
</evidence>
<evidence type="ECO:0000256" key="2">
    <source>
        <dbReference type="ARBA" id="ARBA00022448"/>
    </source>
</evidence>
<evidence type="ECO:0000313" key="14">
    <source>
        <dbReference type="Proteomes" id="UP000194127"/>
    </source>
</evidence>
<keyword evidence="9" id="KW-0802">TPR repeat</keyword>
<dbReference type="InterPro" id="IPR011990">
    <property type="entry name" value="TPR-like_helical_dom_sf"/>
</dbReference>
<evidence type="ECO:0000256" key="4">
    <source>
        <dbReference type="ARBA" id="ARBA00022824"/>
    </source>
</evidence>
<dbReference type="EMBL" id="KZ110591">
    <property type="protein sequence ID" value="OSX67010.1"/>
    <property type="molecule type" value="Genomic_DNA"/>
</dbReference>
<evidence type="ECO:0000256" key="7">
    <source>
        <dbReference type="ARBA" id="ARBA00023121"/>
    </source>
</evidence>
<dbReference type="GO" id="GO:0008289">
    <property type="term" value="F:lipid binding"/>
    <property type="evidence" value="ECO:0007669"/>
    <property type="project" value="UniProtKB-KW"/>
</dbReference>
<feature type="repeat" description="TPR" evidence="9">
    <location>
        <begin position="80"/>
        <end position="113"/>
    </location>
</feature>
<sequence>MTSSTDNRKTMADAFKAEGNALYTKGDYKAAYDKYTEAIKSDETNAVLFSNQAACSLAMKEYLNAASDAIQAIRKDPNFSKGWARLGMGRHELGHFDGSIHAWKKALECLPQENLSEVERRLRQQYEAGLKAASDAKARPRQPKVNVGDLTVDDVAQGILPISRALALLNKLPAGKQYNSSAWVIVHAHRAITLLSDGILRDVRASTLDGPILLEMFHTQVALENSVYNAWAHDAPDVVIEKASKRLELHGWDAVMPALSLTVRWIYNVLELKAATFTVFLNRFWILKGHLARNSEPDQSAAMQYYDGAVSVLDWGSKTRDAPKGPGSIFNKAFMRGVVRLRIESYRMAYKYFDKDRYIMLLDVIMTLAKNLIEEIEANPLTEAEESQIHTGFALSFWHYPRASAYATRGLCFLELGLAARRHGQDRVATKSFADAAEMYMTAADCLPEDEELHAYFLKIAFETYWFRGLPLRETLALCSKINRSLPKVAEIWEYSQFSSRWSEHVDELKRFESEALDGLLEGRYTMETLAYFHRAPETPSQLSEDGAMPVFVMLRSRHEMPSPTWMVASSSGSHPWIFISVYDCHHNAPSDDVEIALSYAQCGGMILAILIGICNTVRARVTPGNEKKVYPSQEEVDVLADGTCIVHPQRATRPLKPRRLTSPPHEGGETAGRVTETREHSYALSVADQRSSAEAIEIKARLVAPPDMFDASQPIKTESPPLHLIKTESPPPSTSLWNIVKQYGSYSDCFQSLDWSHSGTIDGRQDASCFIFPCQEATASPIDRCFSRSSFSTSSSESDCFSTPEPGTSTFASAAAAGPYQAAVPDIAMFDSSSAAPFDAYSNLDFGGAIDVTAVLPSDCSDLSVPQIQMPGVTFPWNPSHNMSGAHDYSQLSHPDLALHQLLSQFVASGPDGSAFTSSYSIPPQLLPDTTSESSSFITLSHDLPHATVIAQIPIHQPRPRKHEILARRDKERLEKLAAMTIDSLPPTCDFLVAQEPENPDGMQGIDLHDDNVSAHRLDSTPSNVVGPSICLGSGGTLSPSALLLQSVSDSVMHGPLPHAADASSAIEAACNWQLEELFPPSGLVVAWSGNAFLMNFKHDRTYYVSFPHTVSSAALSLLFIAIPLVRSVPHCFSPSRLPAPANLHSALDPKRLAVTPRTNASRPLPRGPHVQTFISLPALGFLAQHTATGRGISRRLMSIKALFYAYILGGITFLPLVIIGAIFYTVYTSVPIPDTDNDDKKLEVAEPVDLPSTTSAPSLSDVNDLPKVRKGWLTVRRTFKEQPSEASYVGMVRGFLDARSKDAKRSRPKDLWYVVLKGKVLYLYEDESMTECEAAIELGGHDVVIFPEGLADGELFSKRNAICMKPRVAPHSKELPSVTREMVMESENVDEKVEEMGGGPKEKQRERERLVEVEKQREEARDQALDIATPWFIFVKSVVEMEDWHHALVHASDHPANAPTLAPLEPVFWPADMNRLVETLDEQPDIIPMRWLNALIGRLFFSYYRTQTLESYIIGRLMKKISKVKRPGFLSDVVVREVSVGNKAPTFSKPMLKELTKEGDASLELQLHYKGEVRITVEATATINLGARFKTYTVKLVLALVIREIEGNLLVKVKRPPSSRIWYAFTQMPRIVMDVEPVIQESVVMPNMDDISFFESSRYQHRGGIWADASRRETSPPYSPEDTSQDDSRSTASAPASELLRPTDPEHPPIQRSHSAEEAALENKISSEPQILLTDPRRTSPSVPSTPDTGSKRRSWFGAPRDDEPSTPNSLHPHQDENDESEQRDNSAIILAALAGVLVPRNLGTTLLGRRIFRDRGRIKLCVFLMAAQDHRGEVMSMGYAPPLPPASAEQKKPAIQSVYRLWKNPSTSGSQPRVAGALPETQVGFAGRDEDAAGDAQSEMLAPRPVPPPLPPRSNSAVALQGRQDAAGGGASSASAVLQSIVSKDRTRRESLEPAGEEGANSTSSASTSVPAGAPPPLPARSAAATVKPPALPPRRPSGLTAAPAPATV</sequence>
<dbReference type="GO" id="GO:0015914">
    <property type="term" value="P:phospholipid transport"/>
    <property type="evidence" value="ECO:0007669"/>
    <property type="project" value="TreeGrafter"/>
</dbReference>
<evidence type="ECO:0000256" key="1">
    <source>
        <dbReference type="ARBA" id="ARBA00004586"/>
    </source>
</evidence>
<dbReference type="PROSITE" id="PS51847">
    <property type="entry name" value="SMP"/>
    <property type="match status" value="1"/>
</dbReference>
<dbReference type="GO" id="GO:0032865">
    <property type="term" value="C:ERMES complex"/>
    <property type="evidence" value="ECO:0007669"/>
    <property type="project" value="TreeGrafter"/>
</dbReference>
<feature type="compositionally biased region" description="Basic and acidic residues" evidence="10">
    <location>
        <begin position="1775"/>
        <end position="1786"/>
    </location>
</feature>
<dbReference type="InterPro" id="IPR031468">
    <property type="entry name" value="SMP_LBD"/>
</dbReference>
<keyword evidence="7" id="KW-0446">Lipid-binding</keyword>
<feature type="compositionally biased region" description="Polar residues" evidence="10">
    <location>
        <begin position="1963"/>
        <end position="1973"/>
    </location>
</feature>
<feature type="region of interest" description="Disordered" evidence="10">
    <location>
        <begin position="656"/>
        <end position="676"/>
    </location>
</feature>
<evidence type="ECO:0000256" key="8">
    <source>
        <dbReference type="ARBA" id="ARBA00023136"/>
    </source>
</evidence>
<keyword evidence="3 11" id="KW-0812">Transmembrane</keyword>
<evidence type="ECO:0000256" key="10">
    <source>
        <dbReference type="SAM" id="MobiDB-lite"/>
    </source>
</evidence>
<feature type="compositionally biased region" description="Basic and acidic residues" evidence="10">
    <location>
        <begin position="1703"/>
        <end position="1719"/>
    </location>
</feature>
<dbReference type="PROSITE" id="PS50005">
    <property type="entry name" value="TPR"/>
    <property type="match status" value="2"/>
</dbReference>
<dbReference type="SUPFAM" id="SSF48452">
    <property type="entry name" value="TPR-like"/>
    <property type="match status" value="1"/>
</dbReference>
<feature type="compositionally biased region" description="Basic and acidic residues" evidence="10">
    <location>
        <begin position="1946"/>
        <end position="1955"/>
    </location>
</feature>
<feature type="compositionally biased region" description="Basic and acidic residues" evidence="10">
    <location>
        <begin position="1391"/>
        <end position="1410"/>
    </location>
</feature>
<proteinExistence type="predicted"/>
<feature type="repeat" description="TPR" evidence="9">
    <location>
        <begin position="12"/>
        <end position="45"/>
    </location>
</feature>
<dbReference type="InterPro" id="IPR019734">
    <property type="entry name" value="TPR_rpt"/>
</dbReference>
<feature type="transmembrane region" description="Helical" evidence="11">
    <location>
        <begin position="1205"/>
        <end position="1229"/>
    </location>
</feature>
<organism evidence="13 14">
    <name type="scientific">Postia placenta MAD-698-R-SB12</name>
    <dbReference type="NCBI Taxonomy" id="670580"/>
    <lineage>
        <taxon>Eukaryota</taxon>
        <taxon>Fungi</taxon>
        <taxon>Dikarya</taxon>
        <taxon>Basidiomycota</taxon>
        <taxon>Agaricomycotina</taxon>
        <taxon>Agaricomycetes</taxon>
        <taxon>Polyporales</taxon>
        <taxon>Adustoporiaceae</taxon>
        <taxon>Rhodonia</taxon>
    </lineage>
</organism>
<dbReference type="CDD" id="cd21675">
    <property type="entry name" value="SMP_TEX2"/>
    <property type="match status" value="1"/>
</dbReference>
<protein>
    <recommendedName>
        <fullName evidence="12">SMP-LTD domain-containing protein</fullName>
    </recommendedName>
</protein>
<keyword evidence="2" id="KW-0813">Transport</keyword>
<dbReference type="Pfam" id="PF10296">
    <property type="entry name" value="MMM1"/>
    <property type="match status" value="1"/>
</dbReference>
<dbReference type="PANTHER" id="PTHR13466">
    <property type="entry name" value="TEX2 PROTEIN-RELATED"/>
    <property type="match status" value="1"/>
</dbReference>
<feature type="domain" description="SMP-LTD" evidence="12">
    <location>
        <begin position="1487"/>
        <end position="1686"/>
    </location>
</feature>
<dbReference type="Gene3D" id="1.25.40.10">
    <property type="entry name" value="Tetratricopeptide repeat domain"/>
    <property type="match status" value="1"/>
</dbReference>
<feature type="region of interest" description="Disordered" evidence="10">
    <location>
        <begin position="1667"/>
        <end position="1786"/>
    </location>
</feature>
<evidence type="ECO:0000256" key="5">
    <source>
        <dbReference type="ARBA" id="ARBA00022989"/>
    </source>
</evidence>
<dbReference type="GO" id="GO:0005789">
    <property type="term" value="C:endoplasmic reticulum membrane"/>
    <property type="evidence" value="ECO:0007669"/>
    <property type="project" value="UniProtKB-SubCell"/>
</dbReference>
<keyword evidence="4" id="KW-0256">Endoplasmic reticulum</keyword>
<dbReference type="SMART" id="SM00028">
    <property type="entry name" value="TPR"/>
    <property type="match status" value="3"/>
</dbReference>
<accession>A0A1X6NEQ9</accession>
<dbReference type="InterPro" id="IPR019411">
    <property type="entry name" value="MMM1_dom"/>
</dbReference>
<keyword evidence="8 11" id="KW-0472">Membrane</keyword>
<evidence type="ECO:0000313" key="13">
    <source>
        <dbReference type="EMBL" id="OSX67010.1"/>
    </source>
</evidence>
<dbReference type="GO" id="GO:1990456">
    <property type="term" value="P:mitochondrion-endoplasmic reticulum membrane tethering"/>
    <property type="evidence" value="ECO:0007669"/>
    <property type="project" value="TreeGrafter"/>
</dbReference>
<dbReference type="RefSeq" id="XP_024343804.1">
    <property type="nucleotide sequence ID" value="XM_024483700.1"/>
</dbReference>
<reference evidence="13 14" key="1">
    <citation type="submission" date="2017-04" db="EMBL/GenBank/DDBJ databases">
        <title>Genome Sequence of the Model Brown-Rot Fungus Postia placenta SB12.</title>
        <authorList>
            <consortium name="DOE Joint Genome Institute"/>
            <person name="Gaskell J."/>
            <person name="Kersten P."/>
            <person name="Larrondo L.F."/>
            <person name="Canessa P."/>
            <person name="Martinez D."/>
            <person name="Hibbett D."/>
            <person name="Schmoll M."/>
            <person name="Kubicek C.P."/>
            <person name="Martinez A.T."/>
            <person name="Yadav J."/>
            <person name="Master E."/>
            <person name="Magnuson J.K."/>
            <person name="James T."/>
            <person name="Yaver D."/>
            <person name="Berka R."/>
            <person name="Labutti K."/>
            <person name="Lipzen A."/>
            <person name="Aerts A."/>
            <person name="Barry K."/>
            <person name="Henrissat B."/>
            <person name="Blanchette R."/>
            <person name="Grigoriev I."/>
            <person name="Cullen D."/>
        </authorList>
    </citation>
    <scope>NUCLEOTIDE SEQUENCE [LARGE SCALE GENOMIC DNA]</scope>
    <source>
        <strain evidence="13 14">MAD-698-R-SB12</strain>
    </source>
</reference>
<evidence type="ECO:0000256" key="6">
    <source>
        <dbReference type="ARBA" id="ARBA00023055"/>
    </source>
</evidence>
<feature type="transmembrane region" description="Helical" evidence="11">
    <location>
        <begin position="1104"/>
        <end position="1127"/>
    </location>
</feature>
<name>A0A1X6NEQ9_9APHY</name>
<dbReference type="Proteomes" id="UP000194127">
    <property type="component" value="Unassembled WGS sequence"/>
</dbReference>
<comment type="subcellular location">
    <subcellularLocation>
        <location evidence="1">Endoplasmic reticulum membrane</location>
    </subcellularLocation>
</comment>